<protein>
    <submittedName>
        <fullName evidence="1">Uncharacterized protein</fullName>
    </submittedName>
</protein>
<reference evidence="1" key="1">
    <citation type="submission" date="2019-12" db="EMBL/GenBank/DDBJ databases">
        <title>Genome sequencing and annotation of Brassica cretica.</title>
        <authorList>
            <person name="Studholme D.J."/>
            <person name="Sarris P."/>
        </authorList>
    </citation>
    <scope>NUCLEOTIDE SEQUENCE</scope>
    <source>
        <strain evidence="1">PFS-109/04</strain>
        <tissue evidence="1">Leaf</tissue>
    </source>
</reference>
<evidence type="ECO:0000313" key="1">
    <source>
        <dbReference type="EMBL" id="KAF3587488.1"/>
    </source>
</evidence>
<accession>A0A8S9S483</accession>
<sequence>MMFLQHELFHETSAEYYFKDTGSRTGIKQDGKQARRDRSMTEKPEIGRNLNFGIMEVFDEAEGSGIIYRQVMQPDIWEEWWWPVCVMAMLIAMWSTRTVSSFDDQVEVLFRVSSVPRVQIGRSSARCSAGKSKNCPEAKGGSVKVQISLSRPVSFFMVKPRFCPSQDQSSPVQSSRPWGHIGRNTGTIGYSCRVECLVRIWNFSLRVVDIKAMRFPLLEARSWQEAKSNLVMVALGKDDRIAWC</sequence>
<proteinExistence type="predicted"/>
<gene>
    <name evidence="1" type="ORF">F2Q69_00031380</name>
</gene>
<comment type="caution">
    <text evidence="1">The sequence shown here is derived from an EMBL/GenBank/DDBJ whole genome shotgun (WGS) entry which is preliminary data.</text>
</comment>
<dbReference type="AlphaFoldDB" id="A0A8S9S483"/>
<dbReference type="Proteomes" id="UP000712600">
    <property type="component" value="Unassembled WGS sequence"/>
</dbReference>
<name>A0A8S9S483_BRACR</name>
<dbReference type="EMBL" id="QGKX02000088">
    <property type="protein sequence ID" value="KAF3587488.1"/>
    <property type="molecule type" value="Genomic_DNA"/>
</dbReference>
<evidence type="ECO:0000313" key="2">
    <source>
        <dbReference type="Proteomes" id="UP000712600"/>
    </source>
</evidence>
<organism evidence="1 2">
    <name type="scientific">Brassica cretica</name>
    <name type="common">Mustard</name>
    <dbReference type="NCBI Taxonomy" id="69181"/>
    <lineage>
        <taxon>Eukaryota</taxon>
        <taxon>Viridiplantae</taxon>
        <taxon>Streptophyta</taxon>
        <taxon>Embryophyta</taxon>
        <taxon>Tracheophyta</taxon>
        <taxon>Spermatophyta</taxon>
        <taxon>Magnoliopsida</taxon>
        <taxon>eudicotyledons</taxon>
        <taxon>Gunneridae</taxon>
        <taxon>Pentapetalae</taxon>
        <taxon>rosids</taxon>
        <taxon>malvids</taxon>
        <taxon>Brassicales</taxon>
        <taxon>Brassicaceae</taxon>
        <taxon>Brassiceae</taxon>
        <taxon>Brassica</taxon>
    </lineage>
</organism>